<feature type="chain" id="PRO_5001620353" evidence="1">
    <location>
        <begin position="18"/>
        <end position="244"/>
    </location>
</feature>
<dbReference type="Proteomes" id="UP000027284">
    <property type="component" value="Unassembled WGS sequence"/>
</dbReference>
<keyword evidence="3" id="KW-1185">Reference proteome</keyword>
<gene>
    <name evidence="2" type="ORF">EG19_10415</name>
</gene>
<accession>A0A062Y1C0</accession>
<sequence>MRITSLAGLLLATALSAEELFVPVAVQKQGQEGAWWNTEVWVVNTTGSVAHWGVVFLPAGQGNAELLRQEPERIEELAGFASAVYTDLVPQGELGALRFVVSPGVVVAARIYNASGRVSSGQVIPALSRQEAVRRGEVVHLTGLRRSAQFRTNVLLFCPGPEGATVRLRVVGERGEVYGEQTYGLAPGGLLPLDDVLLSFGVQRAEAARIEASGSAPFFLLASVVDSRSGAASLHWPQRPAGSR</sequence>
<evidence type="ECO:0000256" key="1">
    <source>
        <dbReference type="SAM" id="SignalP"/>
    </source>
</evidence>
<organism evidence="2 3">
    <name type="scientific">Thermoanaerobaculum aquaticum</name>
    <dbReference type="NCBI Taxonomy" id="1312852"/>
    <lineage>
        <taxon>Bacteria</taxon>
        <taxon>Pseudomonadati</taxon>
        <taxon>Acidobacteriota</taxon>
        <taxon>Thermoanaerobaculia</taxon>
        <taxon>Thermoanaerobaculales</taxon>
        <taxon>Thermoanaerobaculaceae</taxon>
        <taxon>Thermoanaerobaculum</taxon>
    </lineage>
</organism>
<reference evidence="2 3" key="1">
    <citation type="submission" date="2014-04" db="EMBL/GenBank/DDBJ databases">
        <title>The Genome Sequence of Thermoanaerobaculum aquaticum MP-01, The First Cultivated Group 23 Acidobacterium.</title>
        <authorList>
            <person name="Stamps B.W."/>
            <person name="Losey N.A."/>
            <person name="Lawson P.A."/>
            <person name="Stevenson B.S."/>
        </authorList>
    </citation>
    <scope>NUCLEOTIDE SEQUENCE [LARGE SCALE GENOMIC DNA]</scope>
    <source>
        <strain evidence="2 3">MP-01</strain>
    </source>
</reference>
<keyword evidence="1" id="KW-0732">Signal</keyword>
<evidence type="ECO:0000313" key="2">
    <source>
        <dbReference type="EMBL" id="KDA54570.1"/>
    </source>
</evidence>
<evidence type="ECO:0000313" key="3">
    <source>
        <dbReference type="Proteomes" id="UP000027284"/>
    </source>
</evidence>
<protein>
    <submittedName>
        <fullName evidence="2">Uncharacterized protein</fullName>
    </submittedName>
</protein>
<proteinExistence type="predicted"/>
<dbReference type="RefSeq" id="WP_038047125.1">
    <property type="nucleotide sequence ID" value="NZ_JMFG01000006.1"/>
</dbReference>
<name>A0A062Y1C0_9BACT</name>
<comment type="caution">
    <text evidence="2">The sequence shown here is derived from an EMBL/GenBank/DDBJ whole genome shotgun (WGS) entry which is preliminary data.</text>
</comment>
<dbReference type="AlphaFoldDB" id="A0A062Y1C0"/>
<feature type="signal peptide" evidence="1">
    <location>
        <begin position="1"/>
        <end position="17"/>
    </location>
</feature>
<dbReference type="EMBL" id="JMFG01000006">
    <property type="protein sequence ID" value="KDA54570.1"/>
    <property type="molecule type" value="Genomic_DNA"/>
</dbReference>